<reference evidence="10 11" key="1">
    <citation type="submission" date="2017-09" db="EMBL/GenBank/DDBJ databases">
        <title>Depth-based differentiation of microbial function through sediment-hosted aquifers and enrichment of novel symbionts in the deep terrestrial subsurface.</title>
        <authorList>
            <person name="Probst A.J."/>
            <person name="Ladd B."/>
            <person name="Jarett J.K."/>
            <person name="Geller-Mcgrath D.E."/>
            <person name="Sieber C.M."/>
            <person name="Emerson J.B."/>
            <person name="Anantharaman K."/>
            <person name="Thomas B.C."/>
            <person name="Malmstrom R."/>
            <person name="Stieglmeier M."/>
            <person name="Klingl A."/>
            <person name="Woyke T."/>
            <person name="Ryan C.M."/>
            <person name="Banfield J.F."/>
        </authorList>
    </citation>
    <scope>NUCLEOTIDE SEQUENCE [LARGE SCALE GENOMIC DNA]</scope>
    <source>
        <strain evidence="10">CG10_big_fil_rev_8_21_14_0_10_46_23</strain>
    </source>
</reference>
<dbReference type="EC" id="2.3.1.269" evidence="8"/>
<dbReference type="SUPFAM" id="SSF56317">
    <property type="entry name" value="Carbon-nitrogen hydrolase"/>
    <property type="match status" value="1"/>
</dbReference>
<dbReference type="PANTHER" id="PTHR38686:SF1">
    <property type="entry name" value="APOLIPOPROTEIN N-ACYLTRANSFERASE"/>
    <property type="match status" value="1"/>
</dbReference>
<keyword evidence="3 8" id="KW-0808">Transferase</keyword>
<comment type="caution">
    <text evidence="10">The sequence shown here is derived from an EMBL/GenBank/DDBJ whole genome shotgun (WGS) entry which is preliminary data.</text>
</comment>
<dbReference type="InterPro" id="IPR036526">
    <property type="entry name" value="C-N_Hydrolase_sf"/>
</dbReference>
<sequence>MGNSHKKYLLPILTGGLLGLALNFPHFWFLALVGFLPLLIFFFREKTGRAGFWGGVVAGATYFLILFNWLWALYPPEALGIASKFTGFLVIGFIYLCSAGLMAIFWGISGGLAQKLTAKKYQLLVWALLFVLTEWLRAWGFGLFWTGSQSSLGPHWTLGNPAYLVAPSAFFRQLASMGGIYFVTLVILLVNISIYRIFKATSLKNTLPKIRTLALVLIIGFILFTPDIPAPKSHPTIQVSIIQTQNEIKENYTPSDRLLRLEEQLRLVGTLRETPSSKIIVFPENSDFFRNLPLVINPDNLPNFFDQLFDDPVTLIDHSRIETGSETVSKTIVLDSKSGIVATSDKRLLTPGGEYLPYLLNWVARSLSPTARQNLDAAHFYSQGENNFTPKQTEAGQIGTLVCSEMFSPQLSRALAKNGAELIVIQSSTGLFRGNRSLINQDLNIVRMRAAEQGRSVVFSTNFGLSYFLGSSGELLKISPDSAPQILTEQVPLNTKQTWYNRTGDKPLLVVILGILMLIFLNNHRSKKAKDE</sequence>
<dbReference type="InterPro" id="IPR045378">
    <property type="entry name" value="LNT_N"/>
</dbReference>
<dbReference type="Gene3D" id="3.60.110.10">
    <property type="entry name" value="Carbon-nitrogen hydrolase"/>
    <property type="match status" value="1"/>
</dbReference>
<dbReference type="Pfam" id="PF20154">
    <property type="entry name" value="LNT_N"/>
    <property type="match status" value="1"/>
</dbReference>
<evidence type="ECO:0000256" key="6">
    <source>
        <dbReference type="ARBA" id="ARBA00023136"/>
    </source>
</evidence>
<evidence type="ECO:0000259" key="9">
    <source>
        <dbReference type="PROSITE" id="PS50263"/>
    </source>
</evidence>
<dbReference type="PANTHER" id="PTHR38686">
    <property type="entry name" value="APOLIPOPROTEIN N-ACYLTRANSFERASE"/>
    <property type="match status" value="1"/>
</dbReference>
<evidence type="ECO:0000256" key="2">
    <source>
        <dbReference type="ARBA" id="ARBA00022475"/>
    </source>
</evidence>
<feature type="transmembrane region" description="Helical" evidence="8">
    <location>
        <begin position="20"/>
        <end position="43"/>
    </location>
</feature>
<dbReference type="GO" id="GO:0042158">
    <property type="term" value="P:lipoprotein biosynthetic process"/>
    <property type="evidence" value="ECO:0007669"/>
    <property type="project" value="UniProtKB-UniRule"/>
</dbReference>
<comment type="function">
    <text evidence="8">Catalyzes the phospholipid dependent N-acylation of the N-terminal cysteine of apolipoprotein, the last step in lipoprotein maturation.</text>
</comment>
<keyword evidence="6 8" id="KW-0472">Membrane</keyword>
<evidence type="ECO:0000256" key="3">
    <source>
        <dbReference type="ARBA" id="ARBA00022679"/>
    </source>
</evidence>
<protein>
    <recommendedName>
        <fullName evidence="8">Apolipoprotein N-acyltransferase</fullName>
        <shortName evidence="8">ALP N-acyltransferase</shortName>
        <ecNumber evidence="8">2.3.1.269</ecNumber>
    </recommendedName>
</protein>
<feature type="transmembrane region" description="Helical" evidence="8">
    <location>
        <begin position="179"/>
        <end position="198"/>
    </location>
</feature>
<feature type="transmembrane region" description="Helical" evidence="8">
    <location>
        <begin position="507"/>
        <end position="523"/>
    </location>
</feature>
<dbReference type="PROSITE" id="PS50263">
    <property type="entry name" value="CN_HYDROLASE"/>
    <property type="match status" value="1"/>
</dbReference>
<comment type="catalytic activity">
    <reaction evidence="8">
        <text>N-terminal S-1,2-diacyl-sn-glyceryl-L-cysteinyl-[lipoprotein] + a glycerophospholipid = N-acyl-S-1,2-diacyl-sn-glyceryl-L-cysteinyl-[lipoprotein] + a 2-acyl-sn-glycero-3-phospholipid + H(+)</text>
        <dbReference type="Rhea" id="RHEA:48228"/>
        <dbReference type="Rhea" id="RHEA-COMP:14681"/>
        <dbReference type="Rhea" id="RHEA-COMP:14684"/>
        <dbReference type="ChEBI" id="CHEBI:15378"/>
        <dbReference type="ChEBI" id="CHEBI:136912"/>
        <dbReference type="ChEBI" id="CHEBI:140656"/>
        <dbReference type="ChEBI" id="CHEBI:140657"/>
        <dbReference type="ChEBI" id="CHEBI:140660"/>
        <dbReference type="EC" id="2.3.1.269"/>
    </reaction>
</comment>
<name>A0A2H0R6B2_9BACT</name>
<gene>
    <name evidence="8 10" type="primary">lnt</name>
    <name evidence="10" type="ORF">COV31_01505</name>
</gene>
<evidence type="ECO:0000313" key="11">
    <source>
        <dbReference type="Proteomes" id="UP000230232"/>
    </source>
</evidence>
<comment type="similarity">
    <text evidence="8">Belongs to the CN hydrolase family. Apolipoprotein N-acyltransferase subfamily.</text>
</comment>
<dbReference type="NCBIfam" id="TIGR00546">
    <property type="entry name" value="lnt"/>
    <property type="match status" value="1"/>
</dbReference>
<feature type="transmembrane region" description="Helical" evidence="8">
    <location>
        <begin position="50"/>
        <end position="73"/>
    </location>
</feature>
<keyword evidence="2 8" id="KW-1003">Cell membrane</keyword>
<feature type="domain" description="CN hydrolase" evidence="9">
    <location>
        <begin position="237"/>
        <end position="493"/>
    </location>
</feature>
<dbReference type="InterPro" id="IPR003010">
    <property type="entry name" value="C-N_Hydrolase"/>
</dbReference>
<organism evidence="10 11">
    <name type="scientific">Candidatus Yanofskybacteria bacterium CG10_big_fil_rev_8_21_14_0_10_46_23</name>
    <dbReference type="NCBI Taxonomy" id="1975098"/>
    <lineage>
        <taxon>Bacteria</taxon>
        <taxon>Candidatus Yanofskyibacteriota</taxon>
    </lineage>
</organism>
<dbReference type="GO" id="GO:0005886">
    <property type="term" value="C:plasma membrane"/>
    <property type="evidence" value="ECO:0007669"/>
    <property type="project" value="UniProtKB-SubCell"/>
</dbReference>
<dbReference type="EMBL" id="PCXO01000006">
    <property type="protein sequence ID" value="PIR41355.1"/>
    <property type="molecule type" value="Genomic_DNA"/>
</dbReference>
<feature type="transmembrane region" description="Helical" evidence="8">
    <location>
        <begin position="121"/>
        <end position="145"/>
    </location>
</feature>
<dbReference type="InterPro" id="IPR004563">
    <property type="entry name" value="Apolipo_AcylTrfase"/>
</dbReference>
<evidence type="ECO:0000256" key="8">
    <source>
        <dbReference type="HAMAP-Rule" id="MF_01148"/>
    </source>
</evidence>
<dbReference type="Pfam" id="PF00795">
    <property type="entry name" value="CN_hydrolase"/>
    <property type="match status" value="1"/>
</dbReference>
<dbReference type="Proteomes" id="UP000230232">
    <property type="component" value="Unassembled WGS sequence"/>
</dbReference>
<evidence type="ECO:0000256" key="4">
    <source>
        <dbReference type="ARBA" id="ARBA00022692"/>
    </source>
</evidence>
<evidence type="ECO:0000256" key="5">
    <source>
        <dbReference type="ARBA" id="ARBA00022989"/>
    </source>
</evidence>
<comment type="subcellular location">
    <subcellularLocation>
        <location evidence="1 8">Cell membrane</location>
        <topology evidence="1 8">Multi-pass membrane protein</topology>
    </subcellularLocation>
</comment>
<feature type="transmembrane region" description="Helical" evidence="8">
    <location>
        <begin position="210"/>
        <end position="228"/>
    </location>
</feature>
<comment type="pathway">
    <text evidence="8">Protein modification; lipoprotein biosynthesis (N-acyl transfer).</text>
</comment>
<keyword evidence="10" id="KW-0449">Lipoprotein</keyword>
<keyword evidence="7 8" id="KW-0012">Acyltransferase</keyword>
<feature type="transmembrane region" description="Helical" evidence="8">
    <location>
        <begin position="85"/>
        <end position="109"/>
    </location>
</feature>
<accession>A0A2H0R6B2</accession>
<evidence type="ECO:0000256" key="1">
    <source>
        <dbReference type="ARBA" id="ARBA00004651"/>
    </source>
</evidence>
<keyword evidence="5 8" id="KW-1133">Transmembrane helix</keyword>
<dbReference type="HAMAP" id="MF_01148">
    <property type="entry name" value="Lnt"/>
    <property type="match status" value="1"/>
</dbReference>
<evidence type="ECO:0000313" key="10">
    <source>
        <dbReference type="EMBL" id="PIR41355.1"/>
    </source>
</evidence>
<keyword evidence="4 8" id="KW-0812">Transmembrane</keyword>
<evidence type="ECO:0000256" key="7">
    <source>
        <dbReference type="ARBA" id="ARBA00023315"/>
    </source>
</evidence>
<dbReference type="GO" id="GO:0016410">
    <property type="term" value="F:N-acyltransferase activity"/>
    <property type="evidence" value="ECO:0007669"/>
    <property type="project" value="UniProtKB-UniRule"/>
</dbReference>
<dbReference type="UniPathway" id="UPA00666"/>
<proteinExistence type="inferred from homology"/>
<dbReference type="AlphaFoldDB" id="A0A2H0R6B2"/>